<feature type="non-terminal residue" evidence="2">
    <location>
        <position position="1"/>
    </location>
</feature>
<reference evidence="2" key="1">
    <citation type="submission" date="2021-02" db="EMBL/GenBank/DDBJ databases">
        <authorList>
            <person name="Nowell W R."/>
        </authorList>
    </citation>
    <scope>NUCLEOTIDE SEQUENCE</scope>
</reference>
<comment type="caution">
    <text evidence="2">The sequence shown here is derived from an EMBL/GenBank/DDBJ whole genome shotgun (WGS) entry which is preliminary data.</text>
</comment>
<evidence type="ECO:0000313" key="3">
    <source>
        <dbReference type="Proteomes" id="UP000681720"/>
    </source>
</evidence>
<organism evidence="2 3">
    <name type="scientific">Rotaria magnacalcarata</name>
    <dbReference type="NCBI Taxonomy" id="392030"/>
    <lineage>
        <taxon>Eukaryota</taxon>
        <taxon>Metazoa</taxon>
        <taxon>Spiralia</taxon>
        <taxon>Gnathifera</taxon>
        <taxon>Rotifera</taxon>
        <taxon>Eurotatoria</taxon>
        <taxon>Bdelloidea</taxon>
        <taxon>Philodinida</taxon>
        <taxon>Philodinidae</taxon>
        <taxon>Rotaria</taxon>
    </lineage>
</organism>
<dbReference type="Proteomes" id="UP000681720">
    <property type="component" value="Unassembled WGS sequence"/>
</dbReference>
<dbReference type="EMBL" id="CAJOBJ010004636">
    <property type="protein sequence ID" value="CAF4006778.1"/>
    <property type="molecule type" value="Genomic_DNA"/>
</dbReference>
<evidence type="ECO:0000313" key="2">
    <source>
        <dbReference type="EMBL" id="CAF4006778.1"/>
    </source>
</evidence>
<gene>
    <name evidence="2" type="ORF">GIL414_LOCUS12075</name>
</gene>
<proteinExistence type="predicted"/>
<accession>A0A8S2NL76</accession>
<sequence>FLSDTTICDNRISPTVDVNDTSLLREQIQNIFSHHVQELDKCNSKYKTNLSNLKNRLHELENSTTATSSIRLDS</sequence>
<dbReference type="AlphaFoldDB" id="A0A8S2NL76"/>
<evidence type="ECO:0000256" key="1">
    <source>
        <dbReference type="SAM" id="Coils"/>
    </source>
</evidence>
<protein>
    <submittedName>
        <fullName evidence="2">Uncharacterized protein</fullName>
    </submittedName>
</protein>
<feature type="coiled-coil region" evidence="1">
    <location>
        <begin position="36"/>
        <end position="63"/>
    </location>
</feature>
<keyword evidence="1" id="KW-0175">Coiled coil</keyword>
<name>A0A8S2NL76_9BILA</name>